<name>A0A6I3LQJ2_9FLAO</name>
<dbReference type="Proteomes" id="UP000438760">
    <property type="component" value="Unassembled WGS sequence"/>
</dbReference>
<dbReference type="AlphaFoldDB" id="A0A6I3LQJ2"/>
<reference evidence="2 3" key="1">
    <citation type="submission" date="2019-11" db="EMBL/GenBank/DDBJ databases">
        <title>Genome of Strain BIT-d1.</title>
        <authorList>
            <person name="Yang Y."/>
        </authorList>
    </citation>
    <scope>NUCLEOTIDE SEQUENCE [LARGE SCALE GENOMIC DNA]</scope>
    <source>
        <strain evidence="2 3">BIT-d1</strain>
    </source>
</reference>
<keyword evidence="1" id="KW-1133">Transmembrane helix</keyword>
<comment type="caution">
    <text evidence="2">The sequence shown here is derived from an EMBL/GenBank/DDBJ whole genome shotgun (WGS) entry which is preliminary data.</text>
</comment>
<proteinExistence type="predicted"/>
<dbReference type="InterPro" id="IPR024294">
    <property type="entry name" value="DUF3810"/>
</dbReference>
<organism evidence="2 3">
    <name type="scientific">Myroides albus</name>
    <dbReference type="NCBI Taxonomy" id="2562892"/>
    <lineage>
        <taxon>Bacteria</taxon>
        <taxon>Pseudomonadati</taxon>
        <taxon>Bacteroidota</taxon>
        <taxon>Flavobacteriia</taxon>
        <taxon>Flavobacteriales</taxon>
        <taxon>Flavobacteriaceae</taxon>
        <taxon>Myroides</taxon>
    </lineage>
</organism>
<sequence length="369" mass="42610">MKKLSFWVLLYIISKIVFYFFTQNTAVVEKYYSEGFYLSYSKLLNKMTSAIPFSIGDLLYFVLGIYLLLKIIKTIKANTSIRNKAYLFILLATKCYVIFYLAFNLMWGLNNYRIPLQNQLDIAITYTEEDLIKLSHKIINTVNAQQLQITKDSTVAVINNQDIKEIYENSKYGLEKVAIDTKLFDFYDTSINSSLYSIPLTYAGFGGYINPFTIEAQVNNKIPKLTMIVTASHEISHQMGYARESDANFIGFLATSKQDELIYQYAANIFALRFCLSELHKTNSASFESIVQRISSGVLVNVNENTVFWQQHKNFTDEIFKNFYHLFLKANNQKEGLRSYSKFLALLINYDKKTPLYKTDNSEVKSTSL</sequence>
<evidence type="ECO:0000313" key="2">
    <source>
        <dbReference type="EMBL" id="MTG98412.1"/>
    </source>
</evidence>
<keyword evidence="3" id="KW-1185">Reference proteome</keyword>
<dbReference type="Pfam" id="PF12725">
    <property type="entry name" value="DUF3810"/>
    <property type="match status" value="1"/>
</dbReference>
<gene>
    <name evidence="2" type="ORF">GJV76_09805</name>
</gene>
<dbReference type="RefSeq" id="WP_155092439.1">
    <property type="nucleotide sequence ID" value="NZ_CP102754.1"/>
</dbReference>
<dbReference type="OrthoDB" id="1048788at2"/>
<accession>A0A6I3LQJ2</accession>
<evidence type="ECO:0000313" key="3">
    <source>
        <dbReference type="Proteomes" id="UP000438760"/>
    </source>
</evidence>
<keyword evidence="1" id="KW-0472">Membrane</keyword>
<feature type="transmembrane region" description="Helical" evidence="1">
    <location>
        <begin position="85"/>
        <end position="109"/>
    </location>
</feature>
<feature type="transmembrane region" description="Helical" evidence="1">
    <location>
        <begin position="47"/>
        <end position="69"/>
    </location>
</feature>
<feature type="transmembrane region" description="Helical" evidence="1">
    <location>
        <begin position="7"/>
        <end position="27"/>
    </location>
</feature>
<dbReference type="EMBL" id="WMJX01000019">
    <property type="protein sequence ID" value="MTG98412.1"/>
    <property type="molecule type" value="Genomic_DNA"/>
</dbReference>
<protein>
    <submittedName>
        <fullName evidence="2">DUF3810 family protein</fullName>
    </submittedName>
</protein>
<evidence type="ECO:0000256" key="1">
    <source>
        <dbReference type="SAM" id="Phobius"/>
    </source>
</evidence>
<keyword evidence="1" id="KW-0812">Transmembrane</keyword>